<keyword evidence="11" id="KW-1185">Reference proteome</keyword>
<gene>
    <name evidence="10" type="ORF">J5N97_022254</name>
</gene>
<dbReference type="InterPro" id="IPR008921">
    <property type="entry name" value="DNA_pol3_clamp-load_cplx_C"/>
</dbReference>
<dbReference type="NCBIfam" id="TIGR02397">
    <property type="entry name" value="dnaX_nterm"/>
    <property type="match status" value="1"/>
</dbReference>
<feature type="domain" description="STICHEL DnaA-N-like alpha-beta" evidence="9">
    <location>
        <begin position="697"/>
        <end position="775"/>
    </location>
</feature>
<dbReference type="GO" id="GO:0005663">
    <property type="term" value="C:DNA replication factor C complex"/>
    <property type="evidence" value="ECO:0007669"/>
    <property type="project" value="TreeGrafter"/>
</dbReference>
<comment type="similarity">
    <text evidence="1">Belongs to the DnaX/STICHEL family.</text>
</comment>
<evidence type="ECO:0000256" key="4">
    <source>
        <dbReference type="ARBA" id="ARBA00022833"/>
    </source>
</evidence>
<evidence type="ECO:0000256" key="6">
    <source>
        <dbReference type="ARBA" id="ARBA00023054"/>
    </source>
</evidence>
<feature type="region of interest" description="Disordered" evidence="7">
    <location>
        <begin position="798"/>
        <end position="834"/>
    </location>
</feature>
<keyword evidence="2" id="KW-0479">Metal-binding</keyword>
<dbReference type="GO" id="GO:0003677">
    <property type="term" value="F:DNA binding"/>
    <property type="evidence" value="ECO:0007669"/>
    <property type="project" value="InterPro"/>
</dbReference>
<dbReference type="Pfam" id="PF12169">
    <property type="entry name" value="DNA_pol3_gamma3"/>
    <property type="match status" value="1"/>
</dbReference>
<evidence type="ECO:0008006" key="12">
    <source>
        <dbReference type="Google" id="ProtNLM"/>
    </source>
</evidence>
<evidence type="ECO:0000259" key="8">
    <source>
        <dbReference type="Pfam" id="PF12169"/>
    </source>
</evidence>
<dbReference type="GO" id="GO:0009360">
    <property type="term" value="C:DNA polymerase III complex"/>
    <property type="evidence" value="ECO:0007669"/>
    <property type="project" value="InterPro"/>
</dbReference>
<dbReference type="Gene3D" id="1.20.272.10">
    <property type="match status" value="1"/>
</dbReference>
<organism evidence="10 11">
    <name type="scientific">Dioscorea zingiberensis</name>
    <dbReference type="NCBI Taxonomy" id="325984"/>
    <lineage>
        <taxon>Eukaryota</taxon>
        <taxon>Viridiplantae</taxon>
        <taxon>Streptophyta</taxon>
        <taxon>Embryophyta</taxon>
        <taxon>Tracheophyta</taxon>
        <taxon>Spermatophyta</taxon>
        <taxon>Magnoliopsida</taxon>
        <taxon>Liliopsida</taxon>
        <taxon>Dioscoreales</taxon>
        <taxon>Dioscoreaceae</taxon>
        <taxon>Dioscorea</taxon>
    </lineage>
</organism>
<dbReference type="InterPro" id="IPR050238">
    <property type="entry name" value="DNA_Rep/Repair_Clamp_Loader"/>
</dbReference>
<proteinExistence type="inferred from homology"/>
<dbReference type="InterPro" id="IPR045085">
    <property type="entry name" value="HLD_clamp_pol_III_gamma_tau"/>
</dbReference>
<keyword evidence="3" id="KW-0547">Nucleotide-binding</keyword>
<dbReference type="PANTHER" id="PTHR11669:SF63">
    <property type="entry name" value="PROTEIN STICHEL"/>
    <property type="match status" value="1"/>
</dbReference>
<dbReference type="GO" id="GO:0003689">
    <property type="term" value="F:DNA clamp loader activity"/>
    <property type="evidence" value="ECO:0007669"/>
    <property type="project" value="TreeGrafter"/>
</dbReference>
<dbReference type="GO" id="GO:0046872">
    <property type="term" value="F:metal ion binding"/>
    <property type="evidence" value="ECO:0007669"/>
    <property type="project" value="UniProtKB-KW"/>
</dbReference>
<dbReference type="InterPro" id="IPR054506">
    <property type="entry name" value="DnaA_N-like_STI"/>
</dbReference>
<comment type="caution">
    <text evidence="10">The sequence shown here is derived from an EMBL/GenBank/DDBJ whole genome shotgun (WGS) entry which is preliminary data.</text>
</comment>
<dbReference type="SUPFAM" id="SSF48019">
    <property type="entry name" value="post-AAA+ oligomerization domain-like"/>
    <property type="match status" value="1"/>
</dbReference>
<dbReference type="InterPro" id="IPR012763">
    <property type="entry name" value="DNA_pol_III_sug/sutau_N"/>
</dbReference>
<dbReference type="OrthoDB" id="1911163at2759"/>
<evidence type="ECO:0000313" key="11">
    <source>
        <dbReference type="Proteomes" id="UP001085076"/>
    </source>
</evidence>
<dbReference type="PANTHER" id="PTHR11669">
    <property type="entry name" value="REPLICATION FACTOR C / DNA POLYMERASE III GAMMA-TAU SUBUNIT"/>
    <property type="match status" value="1"/>
</dbReference>
<name>A0A9D5HAN0_9LILI</name>
<evidence type="ECO:0000256" key="1">
    <source>
        <dbReference type="ARBA" id="ARBA00006360"/>
    </source>
</evidence>
<evidence type="ECO:0000256" key="7">
    <source>
        <dbReference type="SAM" id="MobiDB-lite"/>
    </source>
</evidence>
<dbReference type="GO" id="GO:0003887">
    <property type="term" value="F:DNA-directed DNA polymerase activity"/>
    <property type="evidence" value="ECO:0007669"/>
    <property type="project" value="InterPro"/>
</dbReference>
<feature type="region of interest" description="Disordered" evidence="7">
    <location>
        <begin position="79"/>
        <end position="102"/>
    </location>
</feature>
<keyword evidence="4" id="KW-0862">Zinc</keyword>
<dbReference type="InterPro" id="IPR022754">
    <property type="entry name" value="DNA_pol_III_gamma-3"/>
</dbReference>
<dbReference type="CDD" id="cd18137">
    <property type="entry name" value="HLD_clamp_pol_III_gamma_tau"/>
    <property type="match status" value="1"/>
</dbReference>
<evidence type="ECO:0000313" key="10">
    <source>
        <dbReference type="EMBL" id="KAJ0969377.1"/>
    </source>
</evidence>
<feature type="compositionally biased region" description="Basic and acidic residues" evidence="7">
    <location>
        <begin position="818"/>
        <end position="832"/>
    </location>
</feature>
<dbReference type="Pfam" id="PF23007">
    <property type="entry name" value="DnaA_N-like_STI"/>
    <property type="match status" value="1"/>
</dbReference>
<protein>
    <recommendedName>
        <fullName evidence="12">AAA+ ATPase domain-containing protein</fullName>
    </recommendedName>
</protein>
<dbReference type="InterPro" id="IPR027417">
    <property type="entry name" value="P-loop_NTPase"/>
</dbReference>
<evidence type="ECO:0000259" key="9">
    <source>
        <dbReference type="Pfam" id="PF23007"/>
    </source>
</evidence>
<evidence type="ECO:0000256" key="3">
    <source>
        <dbReference type="ARBA" id="ARBA00022741"/>
    </source>
</evidence>
<reference evidence="10" key="1">
    <citation type="submission" date="2021-03" db="EMBL/GenBank/DDBJ databases">
        <authorList>
            <person name="Li Z."/>
            <person name="Yang C."/>
        </authorList>
    </citation>
    <scope>NUCLEOTIDE SEQUENCE</scope>
    <source>
        <strain evidence="10">Dzin_1.0</strain>
        <tissue evidence="10">Leaf</tissue>
    </source>
</reference>
<evidence type="ECO:0000256" key="5">
    <source>
        <dbReference type="ARBA" id="ARBA00022840"/>
    </source>
</evidence>
<reference evidence="10" key="2">
    <citation type="journal article" date="2022" name="Hortic Res">
        <title>The genome of Dioscorea zingiberensis sheds light on the biosynthesis, origin and evolution of the medicinally important diosgenin saponins.</title>
        <authorList>
            <person name="Li Y."/>
            <person name="Tan C."/>
            <person name="Li Z."/>
            <person name="Guo J."/>
            <person name="Li S."/>
            <person name="Chen X."/>
            <person name="Wang C."/>
            <person name="Dai X."/>
            <person name="Yang H."/>
            <person name="Song W."/>
            <person name="Hou L."/>
            <person name="Xu J."/>
            <person name="Tong Z."/>
            <person name="Xu A."/>
            <person name="Yuan X."/>
            <person name="Wang W."/>
            <person name="Yang Q."/>
            <person name="Chen L."/>
            <person name="Sun Z."/>
            <person name="Wang K."/>
            <person name="Pan B."/>
            <person name="Chen J."/>
            <person name="Bao Y."/>
            <person name="Liu F."/>
            <person name="Qi X."/>
            <person name="Gang D.R."/>
            <person name="Wen J."/>
            <person name="Li J."/>
        </authorList>
    </citation>
    <scope>NUCLEOTIDE SEQUENCE</scope>
    <source>
        <strain evidence="10">Dzin_1.0</strain>
    </source>
</reference>
<feature type="domain" description="DNA polymerase III gamma subunit" evidence="8">
    <location>
        <begin position="563"/>
        <end position="660"/>
    </location>
</feature>
<evidence type="ECO:0000256" key="2">
    <source>
        <dbReference type="ARBA" id="ARBA00022723"/>
    </source>
</evidence>
<dbReference type="GO" id="GO:0005524">
    <property type="term" value="F:ATP binding"/>
    <property type="evidence" value="ECO:0007669"/>
    <property type="project" value="UniProtKB-KW"/>
</dbReference>
<keyword evidence="6" id="KW-0175">Coiled coil</keyword>
<dbReference type="AlphaFoldDB" id="A0A9D5HAN0"/>
<dbReference type="GO" id="GO:0006261">
    <property type="term" value="P:DNA-templated DNA replication"/>
    <property type="evidence" value="ECO:0007669"/>
    <property type="project" value="TreeGrafter"/>
</dbReference>
<keyword evidence="5" id="KW-0067">ATP-binding</keyword>
<dbReference type="Gene3D" id="3.40.50.300">
    <property type="entry name" value="P-loop containing nucleotide triphosphate hydrolases"/>
    <property type="match status" value="1"/>
</dbReference>
<dbReference type="CDD" id="cd00009">
    <property type="entry name" value="AAA"/>
    <property type="match status" value="1"/>
</dbReference>
<dbReference type="SUPFAM" id="SSF52540">
    <property type="entry name" value="P-loop containing nucleoside triphosphate hydrolases"/>
    <property type="match status" value="1"/>
</dbReference>
<feature type="compositionally biased region" description="Basic and acidic residues" evidence="7">
    <location>
        <begin position="798"/>
        <end position="811"/>
    </location>
</feature>
<dbReference type="GO" id="GO:0006281">
    <property type="term" value="P:DNA repair"/>
    <property type="evidence" value="ECO:0007669"/>
    <property type="project" value="TreeGrafter"/>
</dbReference>
<dbReference type="Proteomes" id="UP001085076">
    <property type="component" value="Miscellaneous, Linkage group lg06"/>
</dbReference>
<dbReference type="Gene3D" id="1.10.8.60">
    <property type="match status" value="1"/>
</dbReference>
<accession>A0A9D5HAN0</accession>
<sequence>MENSVVPSELHLKKELITLQKFRFLRDPETYSTWQSPLSSKSVASFSSLSYGKGSRRSPTKSEKIRKNVYLYNWRHHSCKSSDNGSKSGEEKNRQRSFRVGLKDSLHKNQKFDYKSDTCLSDSIPEYSEKSVRKLSSTALRRAKENSNAPKMITHPSTSGGIISRPLNSYASTQNSFYSRYGGKHDTAFGIGRETLAFAEENEVNYMELSPPGCCIGHSWPKRVKERGRSGSYSPSLSNSFSRKDDNVLRRSQWLRGSKRSSISSENKCSSPPLQCLPLLTSSSDRDVFFENTTSDEMRSNFELDLEASSQLDEKKCLSYRNKKERQQGGTKNGILSEKYRPRFFDDIIGQNIVVESLRNSILSGRIAPAYLFHGPRGTGKTSTAKIFAAALNCMFNGKNRPCGLCRECTDFSTGSVSNMREVDGSSKKATQRVMHLLRNMSTAKAFSRYKIVIVNECHMLSPETFSTFMKFLKQPPSRVVIVFTTIDPDSMPQTIVSLCQKYHFSKIKDTDIVSHLKRLSIEENLDVELNALHLIASNSDGSLQNAEMILDQLSLLGRKITALLVNNLFGVVPDEQLIDLLEIAMSSDTAETVKKCRELMDSGADPAVLMSKLAGLIMDNMSGTYQSNNANKFKSENLHHALKILSDAEKQLKLSSEHSTWFTATLLQLGSNLNQQPNRSSIGSKQHSGSIPSEVIKLEDIWRRCIDKCPYMPLKHLLHVHGKLMSITEVEGISTAIIAFKDGNTKSKADRFLSSITNSFSMVLGHTVEVRIGLLHEHHQKAQSSESDMLADLNQPLDKERRPEIGHRESVYYSSDTRQRAKERDEKRLATDEGFPMQNMSILSSEANIEPAFYLKPQNKATLQNGAISQFQRGSSGPKSVSSRLWEEDLIHEIEELKIDDSEVLKRERVRRMVDHYPISPSILHTYNLNTNFDIENK</sequence>
<dbReference type="EMBL" id="JAGGNH010000006">
    <property type="protein sequence ID" value="KAJ0969377.1"/>
    <property type="molecule type" value="Genomic_DNA"/>
</dbReference>
<dbReference type="Pfam" id="PF13177">
    <property type="entry name" value="DNA_pol3_delta2"/>
    <property type="match status" value="1"/>
</dbReference>